<dbReference type="AlphaFoldDB" id="A0AAW1LWW1"/>
<protein>
    <submittedName>
        <fullName evidence="1">Uncharacterized protein</fullName>
    </submittedName>
</protein>
<gene>
    <name evidence="1" type="ORF">QE152_g9921</name>
</gene>
<sequence>MCVINGTYKYFPRDYNVLGQTTEIVRTANREVQPTAAISCLVLPTKTKPKENKCRYEKDFEPEENDENCLCCLKYDNLTAEDFDQCWKACTSYRLCEIKRFLRHNLFWKDSNFIKVRRDIAWYIYY</sequence>
<dbReference type="Proteomes" id="UP001458880">
    <property type="component" value="Unassembled WGS sequence"/>
</dbReference>
<comment type="caution">
    <text evidence="1">The sequence shown here is derived from an EMBL/GenBank/DDBJ whole genome shotgun (WGS) entry which is preliminary data.</text>
</comment>
<organism evidence="1 2">
    <name type="scientific">Popillia japonica</name>
    <name type="common">Japanese beetle</name>
    <dbReference type="NCBI Taxonomy" id="7064"/>
    <lineage>
        <taxon>Eukaryota</taxon>
        <taxon>Metazoa</taxon>
        <taxon>Ecdysozoa</taxon>
        <taxon>Arthropoda</taxon>
        <taxon>Hexapoda</taxon>
        <taxon>Insecta</taxon>
        <taxon>Pterygota</taxon>
        <taxon>Neoptera</taxon>
        <taxon>Endopterygota</taxon>
        <taxon>Coleoptera</taxon>
        <taxon>Polyphaga</taxon>
        <taxon>Scarabaeiformia</taxon>
        <taxon>Scarabaeidae</taxon>
        <taxon>Rutelinae</taxon>
        <taxon>Popillia</taxon>
    </lineage>
</organism>
<dbReference type="EMBL" id="JASPKY010000087">
    <property type="protein sequence ID" value="KAK9738385.1"/>
    <property type="molecule type" value="Genomic_DNA"/>
</dbReference>
<accession>A0AAW1LWW1</accession>
<keyword evidence="2" id="KW-1185">Reference proteome</keyword>
<proteinExistence type="predicted"/>
<evidence type="ECO:0000313" key="2">
    <source>
        <dbReference type="Proteomes" id="UP001458880"/>
    </source>
</evidence>
<name>A0AAW1LWW1_POPJA</name>
<reference evidence="1 2" key="1">
    <citation type="journal article" date="2024" name="BMC Genomics">
        <title>De novo assembly and annotation of Popillia japonica's genome with initial clues to its potential as an invasive pest.</title>
        <authorList>
            <person name="Cucini C."/>
            <person name="Boschi S."/>
            <person name="Funari R."/>
            <person name="Cardaioli E."/>
            <person name="Iannotti N."/>
            <person name="Marturano G."/>
            <person name="Paoli F."/>
            <person name="Bruttini M."/>
            <person name="Carapelli A."/>
            <person name="Frati F."/>
            <person name="Nardi F."/>
        </authorList>
    </citation>
    <scope>NUCLEOTIDE SEQUENCE [LARGE SCALE GENOMIC DNA]</scope>
    <source>
        <strain evidence="1">DMR45628</strain>
    </source>
</reference>
<evidence type="ECO:0000313" key="1">
    <source>
        <dbReference type="EMBL" id="KAK9738385.1"/>
    </source>
</evidence>